<keyword evidence="3" id="KW-1133">Transmembrane helix</keyword>
<evidence type="ECO:0000313" key="7">
    <source>
        <dbReference type="WBParaSite" id="HPBE_0001524501-mRNA-1"/>
    </source>
</evidence>
<gene>
    <name evidence="5" type="ORF">HPBE_LOCUS15244</name>
</gene>
<organism evidence="5">
    <name type="scientific">Heligmosomoides polygyrus</name>
    <name type="common">Parasitic roundworm</name>
    <dbReference type="NCBI Taxonomy" id="6339"/>
    <lineage>
        <taxon>Eukaryota</taxon>
        <taxon>Metazoa</taxon>
        <taxon>Ecdysozoa</taxon>
        <taxon>Nematoda</taxon>
        <taxon>Chromadorea</taxon>
        <taxon>Rhabditida</taxon>
        <taxon>Rhabditina</taxon>
        <taxon>Rhabditomorpha</taxon>
        <taxon>Strongyloidea</taxon>
        <taxon>Heligmosomidae</taxon>
        <taxon>Heligmosomoides</taxon>
    </lineage>
</organism>
<dbReference type="GO" id="GO:0006508">
    <property type="term" value="P:proteolysis"/>
    <property type="evidence" value="ECO:0007669"/>
    <property type="project" value="InterPro"/>
</dbReference>
<evidence type="ECO:0000313" key="5">
    <source>
        <dbReference type="EMBL" id="VDP02223.1"/>
    </source>
</evidence>
<comment type="caution">
    <text evidence="2">Lacks conserved residue(s) required for the propagation of feature annotation.</text>
</comment>
<dbReference type="OrthoDB" id="5868253at2759"/>
<accession>A0A3P8E1C2</accession>
<dbReference type="AlphaFoldDB" id="A0A3P8E1C2"/>
<sequence length="346" mass="38641">MNDAVWFHKEELIELANSNCRWVLVVIQWVFPFAYVMPFIGRDIIPFATIEELRLNPSPHVVPLANLISFLFVCPAFVASFLCYSAILRYLYQHRLNKSVSIQRERRACGQMIGVVTAFALAALYNVVMFVFSIKSQALPGVNLEQFRERMQKLGGRNLEYKKSANSSASDGEVNGTTIGGTGSIVDVNRREGVDAYLFEGDIILSNEQLRQFEREMSNNSTREKRQASRTASKWPNNKVFYYFGPSVGAPLKALVQTTITYLSGRTCLTFVENAAAANRVKIYNGGTCSSFTGMVGGEQLLSLTGNCATTVSLTLKECICFVAYQVQLFQEQRTKVTCKTLLTVS</sequence>
<feature type="transmembrane region" description="Helical" evidence="3">
    <location>
        <begin position="113"/>
        <end position="134"/>
    </location>
</feature>
<evidence type="ECO:0000256" key="2">
    <source>
        <dbReference type="PROSITE-ProRule" id="PRU01211"/>
    </source>
</evidence>
<feature type="domain" description="Peptidase M12A" evidence="4">
    <location>
        <begin position="229"/>
        <end position="346"/>
    </location>
</feature>
<proteinExistence type="predicted"/>
<dbReference type="InterPro" id="IPR006026">
    <property type="entry name" value="Peptidase_Metallo"/>
</dbReference>
<dbReference type="InterPro" id="IPR019426">
    <property type="entry name" value="7TM_GPCR_serpentine_rcpt_Srv"/>
</dbReference>
<dbReference type="PANTHER" id="PTHR10127">
    <property type="entry name" value="DISCOIDIN, CUB, EGF, LAMININ , AND ZINC METALLOPROTEASE DOMAIN CONTAINING"/>
    <property type="match status" value="1"/>
</dbReference>
<dbReference type="SMART" id="SM00235">
    <property type="entry name" value="ZnMc"/>
    <property type="match status" value="1"/>
</dbReference>
<keyword evidence="1" id="KW-1015">Disulfide bond</keyword>
<evidence type="ECO:0000259" key="4">
    <source>
        <dbReference type="PROSITE" id="PS51864"/>
    </source>
</evidence>
<dbReference type="CDD" id="cd00637">
    <property type="entry name" value="7tm_classA_rhodopsin-like"/>
    <property type="match status" value="1"/>
</dbReference>
<dbReference type="WBParaSite" id="HPBE_0001524501-mRNA-1">
    <property type="protein sequence ID" value="HPBE_0001524501-mRNA-1"/>
    <property type="gene ID" value="HPBE_0001524501"/>
</dbReference>
<feature type="transmembrane region" description="Helical" evidence="3">
    <location>
        <begin position="21"/>
        <end position="41"/>
    </location>
</feature>
<dbReference type="PROSITE" id="PS51864">
    <property type="entry name" value="ASTACIN"/>
    <property type="match status" value="1"/>
</dbReference>
<dbReference type="Proteomes" id="UP000050761">
    <property type="component" value="Unassembled WGS sequence"/>
</dbReference>
<reference evidence="5 6" key="1">
    <citation type="submission" date="2018-11" db="EMBL/GenBank/DDBJ databases">
        <authorList>
            <consortium name="Pathogen Informatics"/>
        </authorList>
    </citation>
    <scope>NUCLEOTIDE SEQUENCE [LARGE SCALE GENOMIC DNA]</scope>
</reference>
<reference evidence="7" key="2">
    <citation type="submission" date="2019-09" db="UniProtKB">
        <authorList>
            <consortium name="WormBaseParasite"/>
        </authorList>
    </citation>
    <scope>IDENTIFICATION</scope>
</reference>
<dbReference type="SUPFAM" id="SSF55486">
    <property type="entry name" value="Metalloproteases ('zincins'), catalytic domain"/>
    <property type="match status" value="1"/>
</dbReference>
<dbReference type="PANTHER" id="PTHR10127:SF831">
    <property type="entry name" value="ZINC METALLOPROTEINASE NAS-37"/>
    <property type="match status" value="1"/>
</dbReference>
<evidence type="ECO:0000313" key="6">
    <source>
        <dbReference type="Proteomes" id="UP000050761"/>
    </source>
</evidence>
<dbReference type="Pfam" id="PF10323">
    <property type="entry name" value="7TM_GPCR_Srv"/>
    <property type="match status" value="1"/>
</dbReference>
<dbReference type="EMBL" id="UZAH01028764">
    <property type="protein sequence ID" value="VDP02223.1"/>
    <property type="molecule type" value="Genomic_DNA"/>
</dbReference>
<feature type="transmembrane region" description="Helical" evidence="3">
    <location>
        <begin position="61"/>
        <end position="92"/>
    </location>
</feature>
<dbReference type="Gene3D" id="1.20.1070.10">
    <property type="entry name" value="Rhodopsin 7-helix transmembrane proteins"/>
    <property type="match status" value="1"/>
</dbReference>
<keyword evidence="3" id="KW-0812">Transmembrane</keyword>
<evidence type="ECO:0000256" key="1">
    <source>
        <dbReference type="ARBA" id="ARBA00023157"/>
    </source>
</evidence>
<keyword evidence="6" id="KW-1185">Reference proteome</keyword>
<name>A0A3P8E1C2_HELPZ</name>
<evidence type="ECO:0000256" key="3">
    <source>
        <dbReference type="SAM" id="Phobius"/>
    </source>
</evidence>
<dbReference type="Pfam" id="PF01400">
    <property type="entry name" value="Astacin"/>
    <property type="match status" value="1"/>
</dbReference>
<dbReference type="InterPro" id="IPR024079">
    <property type="entry name" value="MetalloPept_cat_dom_sf"/>
</dbReference>
<keyword evidence="3" id="KW-0472">Membrane</keyword>
<dbReference type="InterPro" id="IPR001506">
    <property type="entry name" value="Peptidase_M12A"/>
</dbReference>
<dbReference type="SUPFAM" id="SSF81321">
    <property type="entry name" value="Family A G protein-coupled receptor-like"/>
    <property type="match status" value="1"/>
</dbReference>
<dbReference type="GO" id="GO:0004222">
    <property type="term" value="F:metalloendopeptidase activity"/>
    <property type="evidence" value="ECO:0007669"/>
    <property type="project" value="InterPro"/>
</dbReference>
<dbReference type="Gene3D" id="3.40.390.10">
    <property type="entry name" value="Collagenase (Catalytic Domain)"/>
    <property type="match status" value="1"/>
</dbReference>
<protein>
    <submittedName>
        <fullName evidence="7">ZnMc domain-containing protein</fullName>
    </submittedName>
</protein>
<dbReference type="GO" id="GO:0008270">
    <property type="term" value="F:zinc ion binding"/>
    <property type="evidence" value="ECO:0007669"/>
    <property type="project" value="InterPro"/>
</dbReference>